<comment type="caution">
    <text evidence="11">The sequence shown here is derived from an EMBL/GenBank/DDBJ whole genome shotgun (WGS) entry which is preliminary data.</text>
</comment>
<dbReference type="GO" id="GO:0000162">
    <property type="term" value="P:L-tryptophan biosynthetic process"/>
    <property type="evidence" value="ECO:0007669"/>
    <property type="project" value="UniProtKB-UniRule"/>
</dbReference>
<comment type="pathway">
    <text evidence="2 9">Amino-acid biosynthesis; L-tryptophan biosynthesis; L-tryptophan from chorismate: step 3/5.</text>
</comment>
<protein>
    <recommendedName>
        <fullName evidence="4 9">N-(5'-phosphoribosyl)anthranilate isomerase</fullName>
        <shortName evidence="9">PRAI</shortName>
        <ecNumber evidence="3 9">5.3.1.24</ecNumber>
    </recommendedName>
</protein>
<dbReference type="PANTHER" id="PTHR42894:SF1">
    <property type="entry name" value="N-(5'-PHOSPHORIBOSYL)ANTHRANILATE ISOMERASE"/>
    <property type="match status" value="1"/>
</dbReference>
<gene>
    <name evidence="9" type="primary">trpF</name>
    <name evidence="11" type="ORF">H9847_03625</name>
</gene>
<proteinExistence type="inferred from homology"/>
<dbReference type="PANTHER" id="PTHR42894">
    <property type="entry name" value="N-(5'-PHOSPHORIBOSYL)ANTHRANILATE ISOMERASE"/>
    <property type="match status" value="1"/>
</dbReference>
<name>A0A948TFL5_9GAMM</name>
<dbReference type="InterPro" id="IPR013785">
    <property type="entry name" value="Aldolase_TIM"/>
</dbReference>
<dbReference type="HAMAP" id="MF_00135">
    <property type="entry name" value="PRAI"/>
    <property type="match status" value="1"/>
</dbReference>
<dbReference type="Gene3D" id="3.20.20.70">
    <property type="entry name" value="Aldolase class I"/>
    <property type="match status" value="1"/>
</dbReference>
<sequence>MEIYSAIEKREEDYWRQQKAAAAKQHYKARIKLCGLSREQDITTANELAVDYIGFVFAPRSKRYVSHEQAATLKKLLAPSIQAVGVFVDAAPEEIVSLWRLGIIDVVQLHGHEDEDYIGHLRAHLASVACERFPDILATSMPPCPPIFKAFSVKSSADITAAEASSADYLLLDEGAGGTGKCCDWELCATCKRPYFLAGGLTPDNVTAALSLLHPFAVDVSSGIESDGSKDLDKMRAFVTGVRSAS</sequence>
<keyword evidence="6 9" id="KW-0822">Tryptophan biosynthesis</keyword>
<evidence type="ECO:0000256" key="6">
    <source>
        <dbReference type="ARBA" id="ARBA00022822"/>
    </source>
</evidence>
<dbReference type="InterPro" id="IPR044643">
    <property type="entry name" value="TrpF_fam"/>
</dbReference>
<dbReference type="CDD" id="cd00405">
    <property type="entry name" value="PRAI"/>
    <property type="match status" value="1"/>
</dbReference>
<dbReference type="InterPro" id="IPR001240">
    <property type="entry name" value="PRAI_dom"/>
</dbReference>
<keyword evidence="5 9" id="KW-0028">Amino-acid biosynthesis</keyword>
<evidence type="ECO:0000256" key="3">
    <source>
        <dbReference type="ARBA" id="ARBA00012572"/>
    </source>
</evidence>
<dbReference type="EC" id="5.3.1.24" evidence="3 9"/>
<dbReference type="GO" id="GO:0004640">
    <property type="term" value="F:phosphoribosylanthranilate isomerase activity"/>
    <property type="evidence" value="ECO:0007669"/>
    <property type="project" value="UniProtKB-UniRule"/>
</dbReference>
<comment type="catalytic activity">
    <reaction evidence="1 9">
        <text>N-(5-phospho-beta-D-ribosyl)anthranilate = 1-(2-carboxyphenylamino)-1-deoxy-D-ribulose 5-phosphate</text>
        <dbReference type="Rhea" id="RHEA:21540"/>
        <dbReference type="ChEBI" id="CHEBI:18277"/>
        <dbReference type="ChEBI" id="CHEBI:58613"/>
        <dbReference type="EC" id="5.3.1.24"/>
    </reaction>
</comment>
<feature type="domain" description="N-(5'phosphoribosyl) anthranilate isomerase (PRAI)" evidence="10">
    <location>
        <begin position="32"/>
        <end position="239"/>
    </location>
</feature>
<evidence type="ECO:0000256" key="8">
    <source>
        <dbReference type="ARBA" id="ARBA00023235"/>
    </source>
</evidence>
<dbReference type="Proteomes" id="UP000733611">
    <property type="component" value="Unassembled WGS sequence"/>
</dbReference>
<dbReference type="EMBL" id="JAHLFE010000067">
    <property type="protein sequence ID" value="MBU3843946.1"/>
    <property type="molecule type" value="Genomic_DNA"/>
</dbReference>
<keyword evidence="7 9" id="KW-0057">Aromatic amino acid biosynthesis</keyword>
<keyword evidence="8 9" id="KW-0413">Isomerase</keyword>
<organism evidence="11 12">
    <name type="scientific">Candidatus Anaerobiospirillum pullicola</name>
    <dbReference type="NCBI Taxonomy" id="2838451"/>
    <lineage>
        <taxon>Bacteria</taxon>
        <taxon>Pseudomonadati</taxon>
        <taxon>Pseudomonadota</taxon>
        <taxon>Gammaproteobacteria</taxon>
        <taxon>Aeromonadales</taxon>
        <taxon>Succinivibrionaceae</taxon>
        <taxon>Anaerobiospirillum</taxon>
    </lineage>
</organism>
<evidence type="ECO:0000256" key="5">
    <source>
        <dbReference type="ARBA" id="ARBA00022605"/>
    </source>
</evidence>
<evidence type="ECO:0000313" key="12">
    <source>
        <dbReference type="Proteomes" id="UP000733611"/>
    </source>
</evidence>
<evidence type="ECO:0000256" key="1">
    <source>
        <dbReference type="ARBA" id="ARBA00001164"/>
    </source>
</evidence>
<reference evidence="11" key="1">
    <citation type="journal article" date="2021" name="PeerJ">
        <title>Extensive microbial diversity within the chicken gut microbiome revealed by metagenomics and culture.</title>
        <authorList>
            <person name="Gilroy R."/>
            <person name="Ravi A."/>
            <person name="Getino M."/>
            <person name="Pursley I."/>
            <person name="Horton D.L."/>
            <person name="Alikhan N.F."/>
            <person name="Baker D."/>
            <person name="Gharbi K."/>
            <person name="Hall N."/>
            <person name="Watson M."/>
            <person name="Adriaenssens E.M."/>
            <person name="Foster-Nyarko E."/>
            <person name="Jarju S."/>
            <person name="Secka A."/>
            <person name="Antonio M."/>
            <person name="Oren A."/>
            <person name="Chaudhuri R.R."/>
            <person name="La Ragione R."/>
            <person name="Hildebrand F."/>
            <person name="Pallen M.J."/>
        </authorList>
    </citation>
    <scope>NUCLEOTIDE SEQUENCE</scope>
    <source>
        <strain evidence="11">378</strain>
    </source>
</reference>
<reference evidence="11" key="2">
    <citation type="submission" date="2021-04" db="EMBL/GenBank/DDBJ databases">
        <authorList>
            <person name="Gilroy R."/>
        </authorList>
    </citation>
    <scope>NUCLEOTIDE SEQUENCE</scope>
    <source>
        <strain evidence="11">378</strain>
    </source>
</reference>
<evidence type="ECO:0000313" key="11">
    <source>
        <dbReference type="EMBL" id="MBU3843946.1"/>
    </source>
</evidence>
<evidence type="ECO:0000256" key="7">
    <source>
        <dbReference type="ARBA" id="ARBA00023141"/>
    </source>
</evidence>
<evidence type="ECO:0000256" key="2">
    <source>
        <dbReference type="ARBA" id="ARBA00004664"/>
    </source>
</evidence>
<dbReference type="InterPro" id="IPR011060">
    <property type="entry name" value="RibuloseP-bd_barrel"/>
</dbReference>
<evidence type="ECO:0000256" key="4">
    <source>
        <dbReference type="ARBA" id="ARBA00022272"/>
    </source>
</evidence>
<evidence type="ECO:0000256" key="9">
    <source>
        <dbReference type="HAMAP-Rule" id="MF_00135"/>
    </source>
</evidence>
<dbReference type="SUPFAM" id="SSF51366">
    <property type="entry name" value="Ribulose-phoshate binding barrel"/>
    <property type="match status" value="1"/>
</dbReference>
<accession>A0A948TFL5</accession>
<evidence type="ECO:0000259" key="10">
    <source>
        <dbReference type="Pfam" id="PF00697"/>
    </source>
</evidence>
<dbReference type="AlphaFoldDB" id="A0A948TFL5"/>
<dbReference type="Pfam" id="PF00697">
    <property type="entry name" value="PRAI"/>
    <property type="match status" value="1"/>
</dbReference>
<comment type="similarity">
    <text evidence="9">Belongs to the TrpF family.</text>
</comment>